<dbReference type="InterPro" id="IPR015424">
    <property type="entry name" value="PyrdxlP-dep_Trfase"/>
</dbReference>
<evidence type="ECO:0000313" key="11">
    <source>
        <dbReference type="Proteomes" id="UP000764110"/>
    </source>
</evidence>
<dbReference type="FunFam" id="3.40.640.10:FF:000064">
    <property type="entry name" value="Aspartate aminotransferase"/>
    <property type="match status" value="1"/>
</dbReference>
<dbReference type="GO" id="GO:0006532">
    <property type="term" value="P:aspartate biosynthetic process"/>
    <property type="evidence" value="ECO:0007669"/>
    <property type="project" value="TreeGrafter"/>
</dbReference>
<dbReference type="Proteomes" id="UP000764110">
    <property type="component" value="Unassembled WGS sequence"/>
</dbReference>
<feature type="domain" description="Aminotransferase class I/classII large" evidence="9">
    <location>
        <begin position="35"/>
        <end position="406"/>
    </location>
</feature>
<evidence type="ECO:0000256" key="7">
    <source>
        <dbReference type="RuleBase" id="RU000480"/>
    </source>
</evidence>
<feature type="region of interest" description="Disordered" evidence="8">
    <location>
        <begin position="546"/>
        <end position="680"/>
    </location>
</feature>
<dbReference type="Gene3D" id="3.90.1150.10">
    <property type="entry name" value="Aspartate Aminotransferase, domain 1"/>
    <property type="match status" value="1"/>
</dbReference>
<evidence type="ECO:0000256" key="3">
    <source>
        <dbReference type="ARBA" id="ARBA00011738"/>
    </source>
</evidence>
<comment type="cofactor">
    <cofactor evidence="1">
        <name>pyridoxal 5'-phosphate</name>
        <dbReference type="ChEBI" id="CHEBI:597326"/>
    </cofactor>
</comment>
<dbReference type="InterPro" id="IPR015421">
    <property type="entry name" value="PyrdxlP-dep_Trfase_major"/>
</dbReference>
<sequence length="680" mass="74640">MASATSFPADTVPQAPEDPLFGLARAYKADQSSLKVDLGIGAYRDDNAKPWVLPVVKKADEILRNNPELNHEYAPIAGIADFTSKAAELILGADSPALQEKRATSIQTISGTGAVHLGALFLAKFYKGNRTVYLSNPTWANHKQIFGNVGLQVADYPYFSKKTNGLDFEGMKAAIQAAPERSVILLHPCAHNPTGVDPTLDQWKELAVIIAQKKHFPFFDCAYQGFASGNLAQDAAAIRYFVEQGFETVVCQSFAKNFGLYGERAGCFHFVTSPGPDASTTISRIGSQLAILQRSEISNPPLYGARIAATVLNDPKLFAEWEDNLKTMSGRIITMRNELRSRLEKLGTPGTWNHITDQIGMFSFTGLSEAQVLKLREDYHIYMTKNGRISMAGLNSKNIDHVASAIDKVGSPPTTTPKKQSPRPEPSTSTPDASTRPLISRRRSLEHGSTYLPPPENPSRAKELTRNKQVPVGYVVRLHRRLQSRQPSRDDRYRMVEDELLATAGLFTAHLHRAEYTRLKRLAAAQNAAAIREMERPVVPGPATVTATRRRGRAARTAARRGLVRGEGTRGGSSLQGLMETPRGQGARLTGVGLGAASRPREAVDSARLPEEVGGRGDGEASSFAGAVDDGDDDDDDDPFGVRQRRVRREKSREQMVRRTGERETRSPKRPERDTIPGFF</sequence>
<dbReference type="FunFam" id="3.90.1150.10:FF:000001">
    <property type="entry name" value="Aspartate aminotransferase"/>
    <property type="match status" value="1"/>
</dbReference>
<dbReference type="InterPro" id="IPR004838">
    <property type="entry name" value="NHTrfase_class1_PyrdxlP-BS"/>
</dbReference>
<protein>
    <recommendedName>
        <fullName evidence="7">Aspartate aminotransferase</fullName>
        <ecNumber evidence="7">2.6.1.1</ecNumber>
    </recommendedName>
</protein>
<comment type="miscellaneous">
    <text evidence="7">In eukaryotes there are cytoplasmic, mitochondrial and chloroplastic isozymes.</text>
</comment>
<feature type="compositionally biased region" description="Basic and acidic residues" evidence="8">
    <location>
        <begin position="599"/>
        <end position="619"/>
    </location>
</feature>
<keyword evidence="6" id="KW-0663">Pyridoxal phosphate</keyword>
<dbReference type="PRINTS" id="PR00799">
    <property type="entry name" value="TRANSAMINASE"/>
</dbReference>
<dbReference type="CDD" id="cd00609">
    <property type="entry name" value="AAT_like"/>
    <property type="match status" value="1"/>
</dbReference>
<dbReference type="PROSITE" id="PS00105">
    <property type="entry name" value="AA_TRANSFER_CLASS_1"/>
    <property type="match status" value="1"/>
</dbReference>
<accession>A0A9P8M9Q9</accession>
<name>A0A9P8M9Q9_9HYPO</name>
<dbReference type="Pfam" id="PF00155">
    <property type="entry name" value="Aminotran_1_2"/>
    <property type="match status" value="1"/>
</dbReference>
<dbReference type="GO" id="GO:0030170">
    <property type="term" value="F:pyridoxal phosphate binding"/>
    <property type="evidence" value="ECO:0007669"/>
    <property type="project" value="InterPro"/>
</dbReference>
<dbReference type="InterPro" id="IPR004839">
    <property type="entry name" value="Aminotransferase_I/II_large"/>
</dbReference>
<comment type="catalytic activity">
    <reaction evidence="7">
        <text>L-aspartate + 2-oxoglutarate = oxaloacetate + L-glutamate</text>
        <dbReference type="Rhea" id="RHEA:21824"/>
        <dbReference type="ChEBI" id="CHEBI:16452"/>
        <dbReference type="ChEBI" id="CHEBI:16810"/>
        <dbReference type="ChEBI" id="CHEBI:29985"/>
        <dbReference type="ChEBI" id="CHEBI:29991"/>
        <dbReference type="EC" id="2.6.1.1"/>
    </reaction>
</comment>
<evidence type="ECO:0000313" key="10">
    <source>
        <dbReference type="EMBL" id="KAH0597386.1"/>
    </source>
</evidence>
<dbReference type="AlphaFoldDB" id="A0A9P8M9Q9"/>
<comment type="caution">
    <text evidence="10">The sequence shown here is derived from an EMBL/GenBank/DDBJ whole genome shotgun (WGS) entry which is preliminary data.</text>
</comment>
<evidence type="ECO:0000259" key="9">
    <source>
        <dbReference type="Pfam" id="PF00155"/>
    </source>
</evidence>
<feature type="compositionally biased region" description="Basic residues" evidence="8">
    <location>
        <begin position="548"/>
        <end position="563"/>
    </location>
</feature>
<dbReference type="EMBL" id="JACEFI010000007">
    <property type="protein sequence ID" value="KAH0597386.1"/>
    <property type="molecule type" value="Genomic_DNA"/>
</dbReference>
<comment type="subunit">
    <text evidence="3 7">Homodimer.</text>
</comment>
<dbReference type="SUPFAM" id="SSF53383">
    <property type="entry name" value="PLP-dependent transferases"/>
    <property type="match status" value="1"/>
</dbReference>
<dbReference type="InterPro" id="IPR015422">
    <property type="entry name" value="PyrdxlP-dep_Trfase_small"/>
</dbReference>
<dbReference type="EC" id="2.6.1.1" evidence="7"/>
<comment type="similarity">
    <text evidence="2">Belongs to the class-I pyridoxal-phosphate-dependent aminotransferase family.</text>
</comment>
<keyword evidence="5 7" id="KW-0808">Transferase</keyword>
<keyword evidence="4 7" id="KW-0032">Aminotransferase</keyword>
<organism evidence="10 11">
    <name type="scientific">Metarhizium humberi</name>
    <dbReference type="NCBI Taxonomy" id="2596975"/>
    <lineage>
        <taxon>Eukaryota</taxon>
        <taxon>Fungi</taxon>
        <taxon>Dikarya</taxon>
        <taxon>Ascomycota</taxon>
        <taxon>Pezizomycotina</taxon>
        <taxon>Sordariomycetes</taxon>
        <taxon>Hypocreomycetidae</taxon>
        <taxon>Hypocreales</taxon>
        <taxon>Clavicipitaceae</taxon>
        <taxon>Metarhizium</taxon>
    </lineage>
</organism>
<dbReference type="Gene3D" id="3.40.640.10">
    <property type="entry name" value="Type I PLP-dependent aspartate aminotransferase-like (Major domain)"/>
    <property type="match status" value="1"/>
</dbReference>
<evidence type="ECO:0000256" key="5">
    <source>
        <dbReference type="ARBA" id="ARBA00022679"/>
    </source>
</evidence>
<dbReference type="NCBIfam" id="NF006719">
    <property type="entry name" value="PRK09257.1"/>
    <property type="match status" value="1"/>
</dbReference>
<evidence type="ECO:0000256" key="6">
    <source>
        <dbReference type="ARBA" id="ARBA00022898"/>
    </source>
</evidence>
<keyword evidence="11" id="KW-1185">Reference proteome</keyword>
<reference evidence="10 11" key="1">
    <citation type="submission" date="2020-07" db="EMBL/GenBank/DDBJ databases">
        <title>Metarhizium humberi genome.</title>
        <authorList>
            <person name="Lysoe E."/>
        </authorList>
    </citation>
    <scope>NUCLEOTIDE SEQUENCE [LARGE SCALE GENOMIC DNA]</scope>
    <source>
        <strain evidence="10 11">ESALQ1638</strain>
    </source>
</reference>
<feature type="compositionally biased region" description="Basic and acidic residues" evidence="8">
    <location>
        <begin position="651"/>
        <end position="680"/>
    </location>
</feature>
<dbReference type="PANTHER" id="PTHR11879:SF55">
    <property type="entry name" value="GLUTAMATE OXALOACETATE TRANSAMINASE 1, ISOFORM B"/>
    <property type="match status" value="1"/>
</dbReference>
<dbReference type="InterPro" id="IPR000796">
    <property type="entry name" value="Asp_trans"/>
</dbReference>
<proteinExistence type="inferred from homology"/>
<evidence type="ECO:0000256" key="8">
    <source>
        <dbReference type="SAM" id="MobiDB-lite"/>
    </source>
</evidence>
<evidence type="ECO:0000256" key="1">
    <source>
        <dbReference type="ARBA" id="ARBA00001933"/>
    </source>
</evidence>
<evidence type="ECO:0000256" key="4">
    <source>
        <dbReference type="ARBA" id="ARBA00022576"/>
    </source>
</evidence>
<gene>
    <name evidence="10" type="ORF">MHUMG1_04764</name>
</gene>
<feature type="compositionally biased region" description="Acidic residues" evidence="8">
    <location>
        <begin position="629"/>
        <end position="639"/>
    </location>
</feature>
<feature type="region of interest" description="Disordered" evidence="8">
    <location>
        <begin position="407"/>
        <end position="465"/>
    </location>
</feature>
<dbReference type="GO" id="GO:0005829">
    <property type="term" value="C:cytosol"/>
    <property type="evidence" value="ECO:0007669"/>
    <property type="project" value="TreeGrafter"/>
</dbReference>
<evidence type="ECO:0000256" key="2">
    <source>
        <dbReference type="ARBA" id="ARBA00007441"/>
    </source>
</evidence>
<dbReference type="PANTHER" id="PTHR11879">
    <property type="entry name" value="ASPARTATE AMINOTRANSFERASE"/>
    <property type="match status" value="1"/>
</dbReference>
<dbReference type="GO" id="GO:0004069">
    <property type="term" value="F:L-aspartate:2-oxoglutarate aminotransferase activity"/>
    <property type="evidence" value="ECO:0007669"/>
    <property type="project" value="UniProtKB-EC"/>
</dbReference>